<dbReference type="SMART" id="SM00322">
    <property type="entry name" value="KH"/>
    <property type="match status" value="2"/>
</dbReference>
<feature type="coiled-coil region" evidence="3">
    <location>
        <begin position="724"/>
        <end position="751"/>
    </location>
</feature>
<dbReference type="SUPFAM" id="SSF47095">
    <property type="entry name" value="HMG-box"/>
    <property type="match status" value="1"/>
</dbReference>
<feature type="domain" description="Protein kinase" evidence="5">
    <location>
        <begin position="951"/>
        <end position="1320"/>
    </location>
</feature>
<feature type="compositionally biased region" description="Basic and acidic residues" evidence="4">
    <location>
        <begin position="1342"/>
        <end position="1372"/>
    </location>
</feature>
<evidence type="ECO:0000259" key="5">
    <source>
        <dbReference type="PROSITE" id="PS50011"/>
    </source>
</evidence>
<dbReference type="GO" id="GO:0005634">
    <property type="term" value="C:nucleus"/>
    <property type="evidence" value="ECO:0007669"/>
    <property type="project" value="UniProtKB-UniRule"/>
</dbReference>
<dbReference type="InterPro" id="IPR013087">
    <property type="entry name" value="Znf_C2H2_type"/>
</dbReference>
<dbReference type="InterPro" id="IPR009071">
    <property type="entry name" value="HMG_box_dom"/>
</dbReference>
<feature type="region of interest" description="Disordered" evidence="4">
    <location>
        <begin position="277"/>
        <end position="305"/>
    </location>
</feature>
<feature type="region of interest" description="Disordered" evidence="4">
    <location>
        <begin position="106"/>
        <end position="149"/>
    </location>
</feature>
<proteinExistence type="predicted"/>
<dbReference type="PROSITE" id="PS50118">
    <property type="entry name" value="HMG_BOX_2"/>
    <property type="match status" value="1"/>
</dbReference>
<dbReference type="InterPro" id="IPR000719">
    <property type="entry name" value="Prot_kinase_dom"/>
</dbReference>
<feature type="compositionally biased region" description="Pro residues" evidence="4">
    <location>
        <begin position="1501"/>
        <end position="1516"/>
    </location>
</feature>
<evidence type="ECO:0008006" key="9">
    <source>
        <dbReference type="Google" id="ProtNLM"/>
    </source>
</evidence>
<dbReference type="Gene3D" id="3.30.1370.10">
    <property type="entry name" value="K Homology domain, type 1"/>
    <property type="match status" value="2"/>
</dbReference>
<dbReference type="InParanoid" id="A0A1J7JHY8"/>
<feature type="compositionally biased region" description="Basic and acidic residues" evidence="4">
    <location>
        <begin position="134"/>
        <end position="149"/>
    </location>
</feature>
<keyword evidence="1" id="KW-0694">RNA-binding</keyword>
<feature type="domain" description="HMG box" evidence="6">
    <location>
        <begin position="686"/>
        <end position="753"/>
    </location>
</feature>
<dbReference type="InterPro" id="IPR011009">
    <property type="entry name" value="Kinase-like_dom_sf"/>
</dbReference>
<feature type="compositionally biased region" description="Basic and acidic residues" evidence="4">
    <location>
        <begin position="520"/>
        <end position="532"/>
    </location>
</feature>
<dbReference type="Pfam" id="PF00013">
    <property type="entry name" value="KH_1"/>
    <property type="match status" value="1"/>
</dbReference>
<feature type="region of interest" description="Disordered" evidence="4">
    <location>
        <begin position="1320"/>
        <end position="1412"/>
    </location>
</feature>
<feature type="compositionally biased region" description="Pro residues" evidence="4">
    <location>
        <begin position="1389"/>
        <end position="1404"/>
    </location>
</feature>
<dbReference type="SMART" id="SM00220">
    <property type="entry name" value="S_TKc"/>
    <property type="match status" value="1"/>
</dbReference>
<evidence type="ECO:0000313" key="8">
    <source>
        <dbReference type="Proteomes" id="UP000182658"/>
    </source>
</evidence>
<dbReference type="GO" id="GO:0003723">
    <property type="term" value="F:RNA binding"/>
    <property type="evidence" value="ECO:0007669"/>
    <property type="project" value="UniProtKB-UniRule"/>
</dbReference>
<feature type="region of interest" description="Disordered" evidence="4">
    <location>
        <begin position="1499"/>
        <end position="1518"/>
    </location>
</feature>
<evidence type="ECO:0000256" key="1">
    <source>
        <dbReference type="PROSITE-ProRule" id="PRU00117"/>
    </source>
</evidence>
<keyword evidence="2" id="KW-0238">DNA-binding</keyword>
<feature type="compositionally biased region" description="Acidic residues" evidence="4">
    <location>
        <begin position="533"/>
        <end position="545"/>
    </location>
</feature>
<reference evidence="7 8" key="1">
    <citation type="submission" date="2016-10" db="EMBL/GenBank/DDBJ databases">
        <title>Draft genome sequence of Coniochaeta ligniaria NRRL30616, a lignocellulolytic fungus for bioabatement of inhibitors in plant biomass hydrolysates.</title>
        <authorList>
            <consortium name="DOE Joint Genome Institute"/>
            <person name="Jimenez D.J."/>
            <person name="Hector R.E."/>
            <person name="Riley R."/>
            <person name="Sun H."/>
            <person name="Grigoriev I.V."/>
            <person name="Van Elsas J.D."/>
            <person name="Nichols N.N."/>
        </authorList>
    </citation>
    <scope>NUCLEOTIDE SEQUENCE [LARGE SCALE GENOMIC DNA]</scope>
    <source>
        <strain evidence="7 8">NRRL 30616</strain>
    </source>
</reference>
<dbReference type="Gene3D" id="1.10.30.10">
    <property type="entry name" value="High mobility group box domain"/>
    <property type="match status" value="1"/>
</dbReference>
<dbReference type="GO" id="GO:0004672">
    <property type="term" value="F:protein kinase activity"/>
    <property type="evidence" value="ECO:0007669"/>
    <property type="project" value="InterPro"/>
</dbReference>
<evidence type="ECO:0000313" key="7">
    <source>
        <dbReference type="EMBL" id="OIW27242.1"/>
    </source>
</evidence>
<dbReference type="OrthoDB" id="20872at2759"/>
<evidence type="ECO:0000256" key="2">
    <source>
        <dbReference type="PROSITE-ProRule" id="PRU00267"/>
    </source>
</evidence>
<feature type="compositionally biased region" description="Polar residues" evidence="4">
    <location>
        <begin position="284"/>
        <end position="305"/>
    </location>
</feature>
<dbReference type="PROSITE" id="PS50011">
    <property type="entry name" value="PROTEIN_KINASE_DOM"/>
    <property type="match status" value="1"/>
</dbReference>
<dbReference type="InterPro" id="IPR036910">
    <property type="entry name" value="HMG_box_dom_sf"/>
</dbReference>
<dbReference type="InterPro" id="IPR004088">
    <property type="entry name" value="KH_dom_type_1"/>
</dbReference>
<feature type="DNA-binding region" description="HMG box" evidence="2">
    <location>
        <begin position="686"/>
        <end position="753"/>
    </location>
</feature>
<name>A0A1J7JHY8_9PEZI</name>
<keyword evidence="2" id="KW-0539">Nucleus</keyword>
<dbReference type="EMBL" id="KV875099">
    <property type="protein sequence ID" value="OIW27242.1"/>
    <property type="molecule type" value="Genomic_DNA"/>
</dbReference>
<dbReference type="InterPro" id="IPR004087">
    <property type="entry name" value="KH_dom"/>
</dbReference>
<sequence>MSFGWSAGDLVRLLRFRIEPGEICKAAKACREAFTRCLSNPTFSELDWFENRQAEFNLWIASLKATRTGKTSLDHRVREYPEVRGLICDLLAGLLEALEGLLTAAEPKDSAPTQEIETESPDDGGSVFSGFSTDGRDTDSLPNIGKDDGPFSEQMFNIKTVLTQLVRISTAIRRSGVKHRYRKADESLNEEDHEDFKNHLTVLITMSSLTANAEEEHDSNAIQHRLTDLTSLTEVQKRLVHVNVLRRNRIIFATRSMTPVEAPRTSQPARRPITAAEVPHPQMESKQISNAPPSVQRQAPSTKAPSISQTATEIGSQFDVQQAVGNKRSTPSVVTRVTRVGASQDYPRCPQPIFGELLCCPYCADLLPTTYSKNQDAWKGHVAQDILPYSCIYHDCKTPDEMYLTSEALFNHMRGQHGVVRWVCDYCNSKEAVEPAFLFNSLEDWEFHMTQRHATFPESRLRSLEKVSQRRVLEPLACPLCGYTAEQPHSTLDIHVAQHLHEFALRCLPWGTCGNEEDSVEAKSANDSHSTEPDDESDPDYDDPYLDLMEAHMPTPKELEDALVNCFNHMSTFFPRDKNFPQYRSWLDRLTRLKRRLADAEPLSQLRAEELAKQESRPSKLIDCLASTGSFSPSEQSRMRGKLPSYTIDSSSKSPTPRDIQSEIIHSHLLKLSRILGHACYGKWSAKHPQSAFELYAEKARPISQVKGKQDSGVTVEELTQRWNDLAKRDRERYEEQSKKAKKILNDYMTRAAQGAGTMIEDELTALEVVLSDGSLESASVLASQPQSPAPQPLFPPLLEDQLLESYCGVGDGVDTERSGRFIPRGTLEQLITKDIVVETLANPPVDDMDSEQIRGYAERICHAPGLDEHAPTYRKLFAILILIGRPEDIVLFIRHGVDDSKLPLISIVRPGTDRTVYLCLQQSPQHPLHFLKQWSSDDCSVFDREQWAMIAPYFAKGNGGQALSYELHEKAVLPWIRVNRYHDLRQSYHVTNVEIHPHHHEFHDYLLSDGTFALRRLESGGNTDIVSEVEAWRLFSGDRGHPNLVSLLTTFKKGDDHHLLFHWAESNLLAFWGNVVPGDPLLFEHLCWLIRQCRDIAGGVRHIHEVIYDPESSMIPAGFHWAIDINPDNLLVYKKRDDSHDRGTIMLTNYCHCFSRRALDLVSEMDDSRFLLSPKYGPPDPKISSSSDIWSLGCVYLEFITWYLGGWDYVVEFWAMRQSEELDQQPDFDSGPRFFDIVTAADGEPTEARVKSQVVTWISVLRSHECCSEPIHLFLDLILNSMLVVEGADSDSNPLKRATSSEVYKRLDDIYNMITDPSFELVPHRRDEPPPPPTDPTGVQAEKDKARWSKRFERSDSRSDESNDGRSDGTSKTKRRRRRESTTYIEPIGPPVARPVATIPPSPTRHYPTLTTSPAYAPQYISLREPVMSSVPRSIKSPSKHPTVIHPNVLVQSPCYDNSPFYPDEDHGYFPHPLPNSRGDSTSKTERRRQREITTYIEPMGPPAAGPAAPVPPSPARQNIVGQAPDIEKAKESIQGLVKEHAGETVQVPNKLYHAISNNGQFLRRLRYDYDVKVDHADCPIPKKPSPPTANALGLITDDEDNPNDVHSFTFFEVTSAEEGDIPWVLRGSPENVEKAKKTIEAALKQAAGQNAIGYLTLPGLHTYKHVLGRGASKITSIRKQSGCTIIVPRDQGDAIEIIGSRKGIENAKELILAAVREDINDRQSME</sequence>
<dbReference type="SMART" id="SM00355">
    <property type="entry name" value="ZnF_C2H2"/>
    <property type="match status" value="3"/>
</dbReference>
<dbReference type="GO" id="GO:0005524">
    <property type="term" value="F:ATP binding"/>
    <property type="evidence" value="ECO:0007669"/>
    <property type="project" value="InterPro"/>
</dbReference>
<organism evidence="7 8">
    <name type="scientific">Coniochaeta ligniaria NRRL 30616</name>
    <dbReference type="NCBI Taxonomy" id="1408157"/>
    <lineage>
        <taxon>Eukaryota</taxon>
        <taxon>Fungi</taxon>
        <taxon>Dikarya</taxon>
        <taxon>Ascomycota</taxon>
        <taxon>Pezizomycotina</taxon>
        <taxon>Sordariomycetes</taxon>
        <taxon>Sordariomycetidae</taxon>
        <taxon>Coniochaetales</taxon>
        <taxon>Coniochaetaceae</taxon>
        <taxon>Coniochaeta</taxon>
    </lineage>
</organism>
<keyword evidence="3" id="KW-0175">Coiled coil</keyword>
<evidence type="ECO:0000256" key="3">
    <source>
        <dbReference type="SAM" id="Coils"/>
    </source>
</evidence>
<dbReference type="InterPro" id="IPR036612">
    <property type="entry name" value="KH_dom_type_1_sf"/>
</dbReference>
<gene>
    <name evidence="7" type="ORF">CONLIGDRAFT_645529</name>
</gene>
<dbReference type="Proteomes" id="UP000182658">
    <property type="component" value="Unassembled WGS sequence"/>
</dbReference>
<feature type="region of interest" description="Disordered" evidence="4">
    <location>
        <begin position="630"/>
        <end position="658"/>
    </location>
</feature>
<dbReference type="STRING" id="1408157.A0A1J7JHY8"/>
<dbReference type="SUPFAM" id="SSF56112">
    <property type="entry name" value="Protein kinase-like (PK-like)"/>
    <property type="match status" value="1"/>
</dbReference>
<dbReference type="SUPFAM" id="SSF54791">
    <property type="entry name" value="Eukaryotic type KH-domain (KH-domain type I)"/>
    <property type="match status" value="1"/>
</dbReference>
<feature type="region of interest" description="Disordered" evidence="4">
    <location>
        <begin position="1463"/>
        <end position="1489"/>
    </location>
</feature>
<accession>A0A1J7JHY8</accession>
<feature type="region of interest" description="Disordered" evidence="4">
    <location>
        <begin position="518"/>
        <end position="547"/>
    </location>
</feature>
<dbReference type="GO" id="GO:0003677">
    <property type="term" value="F:DNA binding"/>
    <property type="evidence" value="ECO:0007669"/>
    <property type="project" value="UniProtKB-UniRule"/>
</dbReference>
<dbReference type="PANTHER" id="PTHR35391:SF7">
    <property type="entry name" value="C2H2-TYPE DOMAIN-CONTAINING PROTEIN"/>
    <property type="match status" value="1"/>
</dbReference>
<evidence type="ECO:0000259" key="6">
    <source>
        <dbReference type="PROSITE" id="PS50118"/>
    </source>
</evidence>
<dbReference type="Gene3D" id="1.10.510.10">
    <property type="entry name" value="Transferase(Phosphotransferase) domain 1"/>
    <property type="match status" value="1"/>
</dbReference>
<dbReference type="PROSITE" id="PS50084">
    <property type="entry name" value="KH_TYPE_1"/>
    <property type="match status" value="1"/>
</dbReference>
<keyword evidence="8" id="KW-1185">Reference proteome</keyword>
<evidence type="ECO:0000256" key="4">
    <source>
        <dbReference type="SAM" id="MobiDB-lite"/>
    </source>
</evidence>
<protein>
    <recommendedName>
        <fullName evidence="9">K Homology domain-containing protein</fullName>
    </recommendedName>
</protein>
<dbReference type="PANTHER" id="PTHR35391">
    <property type="entry name" value="C2H2-TYPE DOMAIN-CONTAINING PROTEIN-RELATED"/>
    <property type="match status" value="1"/>
</dbReference>